<evidence type="ECO:0000256" key="1">
    <source>
        <dbReference type="ARBA" id="ARBA00010996"/>
    </source>
</evidence>
<keyword evidence="5" id="KW-1185">Reference proteome</keyword>
<evidence type="ECO:0000256" key="3">
    <source>
        <dbReference type="SAM" id="SignalP"/>
    </source>
</evidence>
<feature type="transmembrane region" description="Helical" evidence="2">
    <location>
        <begin position="239"/>
        <end position="258"/>
    </location>
</feature>
<dbReference type="Gene3D" id="3.40.30.10">
    <property type="entry name" value="Glutaredoxin"/>
    <property type="match status" value="1"/>
</dbReference>
<dbReference type="PANTHER" id="PTHR12151">
    <property type="entry name" value="ELECTRON TRANSPORT PROTIN SCO1/SENC FAMILY MEMBER"/>
    <property type="match status" value="1"/>
</dbReference>
<dbReference type="InterPro" id="IPR036249">
    <property type="entry name" value="Thioredoxin-like_sf"/>
</dbReference>
<reference evidence="4 5" key="1">
    <citation type="submission" date="2018-07" db="EMBL/GenBank/DDBJ databases">
        <title>Dyella monticola sp. nov. and Dyella psychrodurans sp. nov. isolated from monsoon evergreen broad-leaved forest soil of Dinghu Mountain, China.</title>
        <authorList>
            <person name="Gao Z."/>
            <person name="Qiu L."/>
        </authorList>
    </citation>
    <scope>NUCLEOTIDE SEQUENCE [LARGE SCALE GENOMIC DNA]</scope>
    <source>
        <strain evidence="4 5">4G-K06</strain>
    </source>
</reference>
<dbReference type="SUPFAM" id="SSF52833">
    <property type="entry name" value="Thioredoxin-like"/>
    <property type="match status" value="1"/>
</dbReference>
<protein>
    <submittedName>
        <fullName evidence="4">SCO family protein</fullName>
    </submittedName>
</protein>
<sequence>MSGFKQALLLLLLGVYAAHAGATAPPPPRDLNARAGFDQNLGAMLPLDTMFTDAAGTKASLAHWMDGHPTLLMLGYFRCPHLCDVAQQGMAHAIAGSGLRPGNDMSVLFVSIDPRDTPVEAMAKQTMITRMQGDANAAHWHFLLGDAASVGALSRAIGYHYFYDARLDQYAHPAGLVIATAQGTVNQYLMGVNYVPQTLHLAVVAASHHTLGSMVDQLVLLCCGYDPATGRYTVTITRIMQGLGIGFVALLLLMFTLLKRHRPDGAP</sequence>
<organism evidence="4 5">
    <name type="scientific">Dyella monticola</name>
    <dbReference type="NCBI Taxonomy" id="1927958"/>
    <lineage>
        <taxon>Bacteria</taxon>
        <taxon>Pseudomonadati</taxon>
        <taxon>Pseudomonadota</taxon>
        <taxon>Gammaproteobacteria</taxon>
        <taxon>Lysobacterales</taxon>
        <taxon>Rhodanobacteraceae</taxon>
        <taxon>Dyella</taxon>
    </lineage>
</organism>
<keyword evidence="2" id="KW-1133">Transmembrane helix</keyword>
<dbReference type="AlphaFoldDB" id="A0A370WXD4"/>
<gene>
    <name evidence="4" type="ORF">DWU98_12615</name>
</gene>
<evidence type="ECO:0000313" key="5">
    <source>
        <dbReference type="Proteomes" id="UP000254258"/>
    </source>
</evidence>
<dbReference type="InterPro" id="IPR003782">
    <property type="entry name" value="SCO1/SenC"/>
</dbReference>
<feature type="signal peptide" evidence="3">
    <location>
        <begin position="1"/>
        <end position="20"/>
    </location>
</feature>
<feature type="chain" id="PRO_5016654019" evidence="3">
    <location>
        <begin position="21"/>
        <end position="267"/>
    </location>
</feature>
<dbReference type="EMBL" id="QRBE01000007">
    <property type="protein sequence ID" value="RDS80794.1"/>
    <property type="molecule type" value="Genomic_DNA"/>
</dbReference>
<comment type="caution">
    <text evidence="4">The sequence shown here is derived from an EMBL/GenBank/DDBJ whole genome shotgun (WGS) entry which is preliminary data.</text>
</comment>
<name>A0A370WXD4_9GAMM</name>
<accession>A0A370WXD4</accession>
<dbReference type="Proteomes" id="UP000254258">
    <property type="component" value="Unassembled WGS sequence"/>
</dbReference>
<dbReference type="Pfam" id="PF02630">
    <property type="entry name" value="SCO1-SenC"/>
    <property type="match status" value="1"/>
</dbReference>
<dbReference type="OrthoDB" id="9786756at2"/>
<keyword evidence="3" id="KW-0732">Signal</keyword>
<dbReference type="CDD" id="cd02968">
    <property type="entry name" value="SCO"/>
    <property type="match status" value="1"/>
</dbReference>
<keyword evidence="2" id="KW-0472">Membrane</keyword>
<evidence type="ECO:0000313" key="4">
    <source>
        <dbReference type="EMBL" id="RDS80794.1"/>
    </source>
</evidence>
<comment type="similarity">
    <text evidence="1">Belongs to the SCO1/2 family.</text>
</comment>
<dbReference type="PANTHER" id="PTHR12151:SF8">
    <property type="entry name" value="THIOREDOXIN DOMAIN-CONTAINING PROTEIN"/>
    <property type="match status" value="1"/>
</dbReference>
<dbReference type="RefSeq" id="WP_115495939.1">
    <property type="nucleotide sequence ID" value="NZ_QRBE01000007.1"/>
</dbReference>
<evidence type="ECO:0000256" key="2">
    <source>
        <dbReference type="SAM" id="Phobius"/>
    </source>
</evidence>
<proteinExistence type="inferred from homology"/>
<keyword evidence="2" id="KW-0812">Transmembrane</keyword>